<sequence length="41" mass="4406">MSGFEEECAALVQAVTEHTPLPERLAYIGLTGENSDVSVQL</sequence>
<gene>
    <name evidence="1" type="ORF">SUBVAR_06732</name>
</gene>
<dbReference type="AlphaFoldDB" id="D1PQQ5"/>
<dbReference type="Proteomes" id="UP000003438">
    <property type="component" value="Unassembled WGS sequence"/>
</dbReference>
<dbReference type="EMBL" id="ACBY02000052">
    <property type="protein sequence ID" value="EFB74920.1"/>
    <property type="molecule type" value="Genomic_DNA"/>
</dbReference>
<reference evidence="1" key="1">
    <citation type="submission" date="2009-12" db="EMBL/GenBank/DDBJ databases">
        <authorList>
            <person name="Weinstock G."/>
            <person name="Sodergren E."/>
            <person name="Clifton S."/>
            <person name="Fulton L."/>
            <person name="Fulton B."/>
            <person name="Courtney L."/>
            <person name="Fronick C."/>
            <person name="Harrison M."/>
            <person name="Strong C."/>
            <person name="Farmer C."/>
            <person name="Delahaunty K."/>
            <person name="Markovic C."/>
            <person name="Hall O."/>
            <person name="Minx P."/>
            <person name="Tomlinson C."/>
            <person name="Mitreva M."/>
            <person name="Nelson J."/>
            <person name="Hou S."/>
            <person name="Wollam A."/>
            <person name="Pepin K.H."/>
            <person name="Johnson M."/>
            <person name="Bhonagiri V."/>
            <person name="Nash W.E."/>
            <person name="Warren W."/>
            <person name="Chinwalla A."/>
            <person name="Mardis E.R."/>
            <person name="Wilson R.K."/>
        </authorList>
    </citation>
    <scope>NUCLEOTIDE SEQUENCE [LARGE SCALE GENOMIC DNA]</scope>
    <source>
        <strain evidence="1">DSM 15176</strain>
    </source>
</reference>
<comment type="caution">
    <text evidence="1">The sequence shown here is derived from an EMBL/GenBank/DDBJ whole genome shotgun (WGS) entry which is preliminary data.</text>
</comment>
<evidence type="ECO:0000313" key="1">
    <source>
        <dbReference type="EMBL" id="EFB74920.1"/>
    </source>
</evidence>
<protein>
    <submittedName>
        <fullName evidence="1">Uncharacterized protein</fullName>
    </submittedName>
</protein>
<dbReference type="HOGENOM" id="CLU_3277625_0_0_9"/>
<proteinExistence type="predicted"/>
<keyword evidence="2" id="KW-1185">Reference proteome</keyword>
<name>D1PQQ5_9FIRM</name>
<organism evidence="1 2">
    <name type="scientific">Subdoligranulum variabile DSM 15176</name>
    <dbReference type="NCBI Taxonomy" id="411471"/>
    <lineage>
        <taxon>Bacteria</taxon>
        <taxon>Bacillati</taxon>
        <taxon>Bacillota</taxon>
        <taxon>Clostridia</taxon>
        <taxon>Eubacteriales</taxon>
        <taxon>Oscillospiraceae</taxon>
        <taxon>Subdoligranulum</taxon>
    </lineage>
</organism>
<accession>D1PQQ5</accession>
<evidence type="ECO:0000313" key="2">
    <source>
        <dbReference type="Proteomes" id="UP000003438"/>
    </source>
</evidence>